<dbReference type="RefSeq" id="WP_210802766.1">
    <property type="nucleotide sequence ID" value="NZ_JAGQDE010000012.1"/>
</dbReference>
<keyword evidence="8" id="KW-0547">Nucleotide-binding</keyword>
<dbReference type="PROSITE" id="PS50109">
    <property type="entry name" value="HIS_KIN"/>
    <property type="match status" value="1"/>
</dbReference>
<keyword evidence="5" id="KW-0808">Transferase</keyword>
<dbReference type="Pfam" id="PF02518">
    <property type="entry name" value="HATPase_c"/>
    <property type="match status" value="1"/>
</dbReference>
<evidence type="ECO:0000313" key="26">
    <source>
        <dbReference type="EMBL" id="MBQ0960091.1"/>
    </source>
</evidence>
<protein>
    <recommendedName>
        <fullName evidence="16">Virulence sensor protein BvgS</fullName>
        <ecNumber evidence="3">2.7.13.3</ecNumber>
    </recommendedName>
</protein>
<keyword evidence="13" id="KW-0843">Virulence</keyword>
<keyword evidence="12" id="KW-0902">Two-component regulatory system</keyword>
<dbReference type="SMART" id="SM00387">
    <property type="entry name" value="HATPase_c"/>
    <property type="match status" value="1"/>
</dbReference>
<feature type="modified residue" description="4-aspartylphosphate" evidence="18">
    <location>
        <position position="715"/>
    </location>
</feature>
<comment type="subcellular location">
    <subcellularLocation>
        <location evidence="2">Membrane</location>
    </subcellularLocation>
</comment>
<name>A0A940YPF8_9BURK</name>
<dbReference type="Gene3D" id="6.10.340.10">
    <property type="match status" value="1"/>
</dbReference>
<dbReference type="PROSITE" id="PS50110">
    <property type="entry name" value="RESPONSE_REGULATORY"/>
    <property type="match status" value="2"/>
</dbReference>
<evidence type="ECO:0000256" key="15">
    <source>
        <dbReference type="ARBA" id="ARBA00058004"/>
    </source>
</evidence>
<dbReference type="SUPFAM" id="SSF158472">
    <property type="entry name" value="HAMP domain-like"/>
    <property type="match status" value="1"/>
</dbReference>
<dbReference type="SUPFAM" id="SSF47384">
    <property type="entry name" value="Homodimeric domain of signal transducing histidine kinase"/>
    <property type="match status" value="1"/>
</dbReference>
<dbReference type="CDD" id="cd06225">
    <property type="entry name" value="HAMP"/>
    <property type="match status" value="1"/>
</dbReference>
<dbReference type="PROSITE" id="PS50885">
    <property type="entry name" value="HAMP"/>
    <property type="match status" value="1"/>
</dbReference>
<comment type="catalytic activity">
    <reaction evidence="1">
        <text>ATP + protein L-histidine = ADP + protein N-phospho-L-histidine.</text>
        <dbReference type="EC" id="2.7.13.3"/>
    </reaction>
</comment>
<evidence type="ECO:0000256" key="7">
    <source>
        <dbReference type="ARBA" id="ARBA00022729"/>
    </source>
</evidence>
<dbReference type="Proteomes" id="UP000678374">
    <property type="component" value="Unassembled WGS sequence"/>
</dbReference>
<dbReference type="Pfam" id="PF01627">
    <property type="entry name" value="Hpt"/>
    <property type="match status" value="1"/>
</dbReference>
<evidence type="ECO:0000256" key="4">
    <source>
        <dbReference type="ARBA" id="ARBA00022553"/>
    </source>
</evidence>
<feature type="modified residue" description="Phosphohistidine" evidence="17">
    <location>
        <position position="992"/>
    </location>
</feature>
<feature type="transmembrane region" description="Helical" evidence="20">
    <location>
        <begin position="12"/>
        <end position="30"/>
    </location>
</feature>
<dbReference type="CDD" id="cd00082">
    <property type="entry name" value="HisKA"/>
    <property type="match status" value="1"/>
</dbReference>
<keyword evidence="6 20" id="KW-0812">Transmembrane</keyword>
<keyword evidence="11 20" id="KW-1133">Transmembrane helix</keyword>
<dbReference type="GO" id="GO:0000155">
    <property type="term" value="F:phosphorelay sensor kinase activity"/>
    <property type="evidence" value="ECO:0007669"/>
    <property type="project" value="InterPro"/>
</dbReference>
<evidence type="ECO:0000259" key="23">
    <source>
        <dbReference type="PROSITE" id="PS50112"/>
    </source>
</evidence>
<dbReference type="GO" id="GO:0005524">
    <property type="term" value="F:ATP binding"/>
    <property type="evidence" value="ECO:0007669"/>
    <property type="project" value="UniProtKB-KW"/>
</dbReference>
<dbReference type="PANTHER" id="PTHR45339:SF3">
    <property type="entry name" value="HISTIDINE KINASE"/>
    <property type="match status" value="1"/>
</dbReference>
<reference evidence="26" key="1">
    <citation type="submission" date="2021-04" db="EMBL/GenBank/DDBJ databases">
        <title>The genome sequence of Ideonella sp. 4Y11.</title>
        <authorList>
            <person name="Liu Y."/>
        </authorList>
    </citation>
    <scope>NUCLEOTIDE SEQUENCE</scope>
    <source>
        <strain evidence="26">4Y11</strain>
    </source>
</reference>
<evidence type="ECO:0000313" key="27">
    <source>
        <dbReference type="Proteomes" id="UP000678374"/>
    </source>
</evidence>
<evidence type="ECO:0000256" key="16">
    <source>
        <dbReference type="ARBA" id="ARBA00070152"/>
    </source>
</evidence>
<evidence type="ECO:0000256" key="6">
    <source>
        <dbReference type="ARBA" id="ARBA00022692"/>
    </source>
</evidence>
<evidence type="ECO:0000256" key="10">
    <source>
        <dbReference type="ARBA" id="ARBA00022840"/>
    </source>
</evidence>
<gene>
    <name evidence="26" type="ORF">KAK06_14145</name>
</gene>
<feature type="transmembrane region" description="Helical" evidence="20">
    <location>
        <begin position="182"/>
        <end position="204"/>
    </location>
</feature>
<dbReference type="InterPro" id="IPR001789">
    <property type="entry name" value="Sig_transdc_resp-reg_receiver"/>
</dbReference>
<feature type="domain" description="Response regulatory" evidence="22">
    <location>
        <begin position="661"/>
        <end position="782"/>
    </location>
</feature>
<evidence type="ECO:0000256" key="8">
    <source>
        <dbReference type="ARBA" id="ARBA00022741"/>
    </source>
</evidence>
<dbReference type="SUPFAM" id="SSF52172">
    <property type="entry name" value="CheY-like"/>
    <property type="match status" value="2"/>
</dbReference>
<dbReference type="Gene3D" id="3.30.565.10">
    <property type="entry name" value="Histidine kinase-like ATPase, C-terminal domain"/>
    <property type="match status" value="1"/>
</dbReference>
<evidence type="ECO:0000256" key="14">
    <source>
        <dbReference type="ARBA" id="ARBA00023136"/>
    </source>
</evidence>
<dbReference type="InterPro" id="IPR011006">
    <property type="entry name" value="CheY-like_superfamily"/>
</dbReference>
<dbReference type="InterPro" id="IPR036097">
    <property type="entry name" value="HisK_dim/P_sf"/>
</dbReference>
<keyword evidence="4 18" id="KW-0597">Phosphoprotein</keyword>
<organism evidence="26 27">
    <name type="scientific">Ideonella aquatica</name>
    <dbReference type="NCBI Taxonomy" id="2824119"/>
    <lineage>
        <taxon>Bacteria</taxon>
        <taxon>Pseudomonadati</taxon>
        <taxon>Pseudomonadota</taxon>
        <taxon>Betaproteobacteria</taxon>
        <taxon>Burkholderiales</taxon>
        <taxon>Sphaerotilaceae</taxon>
        <taxon>Ideonella</taxon>
    </lineage>
</organism>
<evidence type="ECO:0000259" key="24">
    <source>
        <dbReference type="PROSITE" id="PS50885"/>
    </source>
</evidence>
<dbReference type="SUPFAM" id="SSF55874">
    <property type="entry name" value="ATPase domain of HSP90 chaperone/DNA topoisomerase II/histidine kinase"/>
    <property type="match status" value="1"/>
</dbReference>
<comment type="function">
    <text evidence="15">Member of the two-component regulatory system BvgS/BvgA. Phosphorylates BvgA via a four-step phosphorelay in response to environmental signals.</text>
</comment>
<dbReference type="EMBL" id="JAGQDE010000012">
    <property type="protein sequence ID" value="MBQ0960091.1"/>
    <property type="molecule type" value="Genomic_DNA"/>
</dbReference>
<dbReference type="CDD" id="cd16922">
    <property type="entry name" value="HATPase_EvgS-ArcB-TorS-like"/>
    <property type="match status" value="1"/>
</dbReference>
<dbReference type="AlphaFoldDB" id="A0A940YPF8"/>
<evidence type="ECO:0000256" key="2">
    <source>
        <dbReference type="ARBA" id="ARBA00004370"/>
    </source>
</evidence>
<evidence type="ECO:0000256" key="11">
    <source>
        <dbReference type="ARBA" id="ARBA00022989"/>
    </source>
</evidence>
<dbReference type="SMART" id="SM00448">
    <property type="entry name" value="REC"/>
    <property type="match status" value="2"/>
</dbReference>
<keyword evidence="14 20" id="KW-0472">Membrane</keyword>
<dbReference type="InterPro" id="IPR035965">
    <property type="entry name" value="PAS-like_dom_sf"/>
</dbReference>
<dbReference type="SUPFAM" id="SSF55785">
    <property type="entry name" value="PYP-like sensor domain (PAS domain)"/>
    <property type="match status" value="1"/>
</dbReference>
<dbReference type="SMART" id="SM00304">
    <property type="entry name" value="HAMP"/>
    <property type="match status" value="2"/>
</dbReference>
<evidence type="ECO:0000256" key="20">
    <source>
        <dbReference type="SAM" id="Phobius"/>
    </source>
</evidence>
<dbReference type="SUPFAM" id="SSF47226">
    <property type="entry name" value="Histidine-containing phosphotransfer domain, HPT domain"/>
    <property type="match status" value="1"/>
</dbReference>
<evidence type="ECO:0000256" key="5">
    <source>
        <dbReference type="ARBA" id="ARBA00022679"/>
    </source>
</evidence>
<evidence type="ECO:0000256" key="18">
    <source>
        <dbReference type="PROSITE-ProRule" id="PRU00169"/>
    </source>
</evidence>
<dbReference type="InterPro" id="IPR003594">
    <property type="entry name" value="HATPase_dom"/>
</dbReference>
<comment type="caution">
    <text evidence="26">The sequence shown here is derived from an EMBL/GenBank/DDBJ whole genome shotgun (WGS) entry which is preliminary data.</text>
</comment>
<dbReference type="InterPro" id="IPR036890">
    <property type="entry name" value="HATPase_C_sf"/>
</dbReference>
<dbReference type="InterPro" id="IPR004358">
    <property type="entry name" value="Sig_transdc_His_kin-like_C"/>
</dbReference>
<dbReference type="Gene3D" id="3.30.450.20">
    <property type="entry name" value="PAS domain"/>
    <property type="match status" value="1"/>
</dbReference>
<dbReference type="FunFam" id="3.30.565.10:FF:000010">
    <property type="entry name" value="Sensor histidine kinase RcsC"/>
    <property type="match status" value="1"/>
</dbReference>
<evidence type="ECO:0000259" key="21">
    <source>
        <dbReference type="PROSITE" id="PS50109"/>
    </source>
</evidence>
<keyword evidence="19" id="KW-0175">Coiled coil</keyword>
<evidence type="ECO:0000256" key="9">
    <source>
        <dbReference type="ARBA" id="ARBA00022777"/>
    </source>
</evidence>
<feature type="domain" description="HPt" evidence="25">
    <location>
        <begin position="953"/>
        <end position="1049"/>
    </location>
</feature>
<dbReference type="GO" id="GO:0006355">
    <property type="term" value="P:regulation of DNA-templated transcription"/>
    <property type="evidence" value="ECO:0007669"/>
    <property type="project" value="InterPro"/>
</dbReference>
<dbReference type="PROSITE" id="PS50894">
    <property type="entry name" value="HPT"/>
    <property type="match status" value="1"/>
</dbReference>
<evidence type="ECO:0000259" key="22">
    <source>
        <dbReference type="PROSITE" id="PS50110"/>
    </source>
</evidence>
<proteinExistence type="predicted"/>
<evidence type="ECO:0000256" key="13">
    <source>
        <dbReference type="ARBA" id="ARBA00023026"/>
    </source>
</evidence>
<dbReference type="SMART" id="SM00091">
    <property type="entry name" value="PAS"/>
    <property type="match status" value="1"/>
</dbReference>
<dbReference type="PRINTS" id="PR00344">
    <property type="entry name" value="BCTRLSENSOR"/>
</dbReference>
<dbReference type="InterPro" id="IPR005467">
    <property type="entry name" value="His_kinase_dom"/>
</dbReference>
<evidence type="ECO:0000256" key="12">
    <source>
        <dbReference type="ARBA" id="ARBA00023012"/>
    </source>
</evidence>
<dbReference type="InterPro" id="IPR013767">
    <property type="entry name" value="PAS_fold"/>
</dbReference>
<keyword evidence="10" id="KW-0067">ATP-binding</keyword>
<dbReference type="Gene3D" id="1.20.120.160">
    <property type="entry name" value="HPT domain"/>
    <property type="match status" value="1"/>
</dbReference>
<dbReference type="PANTHER" id="PTHR45339">
    <property type="entry name" value="HYBRID SIGNAL TRANSDUCTION HISTIDINE KINASE J"/>
    <property type="match status" value="1"/>
</dbReference>
<dbReference type="Pfam" id="PF00512">
    <property type="entry name" value="HisKA"/>
    <property type="match status" value="1"/>
</dbReference>
<dbReference type="NCBIfam" id="TIGR00229">
    <property type="entry name" value="sensory_box"/>
    <property type="match status" value="1"/>
</dbReference>
<evidence type="ECO:0000256" key="17">
    <source>
        <dbReference type="PROSITE-ProRule" id="PRU00110"/>
    </source>
</evidence>
<dbReference type="SMART" id="SM00388">
    <property type="entry name" value="HisKA"/>
    <property type="match status" value="1"/>
</dbReference>
<dbReference type="CDD" id="cd00130">
    <property type="entry name" value="PAS"/>
    <property type="match status" value="1"/>
</dbReference>
<dbReference type="InterPro" id="IPR003661">
    <property type="entry name" value="HisK_dim/P_dom"/>
</dbReference>
<dbReference type="Pfam" id="PF00072">
    <property type="entry name" value="Response_reg"/>
    <property type="match status" value="2"/>
</dbReference>
<feature type="domain" description="Histidine kinase" evidence="21">
    <location>
        <begin position="423"/>
        <end position="643"/>
    </location>
</feature>
<dbReference type="PROSITE" id="PS50112">
    <property type="entry name" value="PAS"/>
    <property type="match status" value="1"/>
</dbReference>
<keyword evidence="7" id="KW-0732">Signal</keyword>
<keyword evidence="9" id="KW-0418">Kinase</keyword>
<dbReference type="InterPro" id="IPR008207">
    <property type="entry name" value="Sig_transdc_His_kin_Hpt_dom"/>
</dbReference>
<evidence type="ECO:0000259" key="25">
    <source>
        <dbReference type="PROSITE" id="PS50894"/>
    </source>
</evidence>
<dbReference type="CDD" id="cd17546">
    <property type="entry name" value="REC_hyHK_CKI1_RcsC-like"/>
    <property type="match status" value="2"/>
</dbReference>
<feature type="domain" description="Response regulatory" evidence="22">
    <location>
        <begin position="804"/>
        <end position="920"/>
    </location>
</feature>
<dbReference type="InterPro" id="IPR000014">
    <property type="entry name" value="PAS"/>
</dbReference>
<sequence>MSRASTSLRWRLAMLLGVVMLVALAALQWMHYRRDAAQLQTELQQRARHQLTLIAVAAERMAALDPSLLREVLAHASSDTMVSHAAVIGPTLQVVASSRPSDLGLAADRLPDLQAQWWQGLHSGSASRVIELDQPRRVLLVHAFEWPAEAGQLRTGRQGLVLLQYTLAEPLRQLGEDSWERLGWQAAVFLLASLVLWILVEAWVARPLAAMGQAAKAIGEGDLGRRLPPQRTLELSRMAESINRMAADLALRVQQVQTSEHRLRTLIDAAPEAVLSVAADGRITQFNAAAERLFGWSAAEMLGQPLDRLLPPDVRQGHAALVALGTQDGAGVRTMGADRRVRGLCRDGRYIDLNVSLSRVQVDGMWHSTAVIRDITERLAAEAELSRYRHQLEDLVQERTQALERSRDEAEAATRSKSEFLANMSHEIRTPMNAIIGLAYLARRDAQPQQAAHLDRIGTAARHLLAILNDILDFSKIEAGKLTLASRDFDVDDMVDQASQLVCERAMAKGVEVVQRLDPTLPSHLRGDDLRLGQVLVNLIGNAIKFTERGHVRVNLSRLQSADGRPLVRFEVRDTGIGMDDAQQQRVFQPFEQADGSTTRRFGGTGLGLSISRRLVEMMGGTLRVESRPGQGSRFWFDLPLEPALSPQPGRRAVARFMGTRALVVDDLEDARLALVEMLEMLGLRADAVAGGEQALKRLASAETEGDPYELCVLDWRMPVMDGVETARQIRALPLRQQPAFLMISAMGGQVPRDTLGAVGFAAVLVKPVSPSQLHDALTRALRRDQREAVAPQDPPWQASAHARVLLVEDNPLNREVSAQLLETLGLNPDLAHDGQMAIELASQAAYDLILMDVQMPQVDGLEATRRIRQLPGHARTPIVAMTANAFPEDRERCRVAGMDDFIAKPVEPEALGALLRRWLPAPPPPAAAPSAWRGPTIEGLDLDLALRRLAGQGALLSRLLEVYADHHADDGTRLLAAWREGRLDLLGQDLHSLRGALGNLGAETLMEQIGRLESELARGVPPPEPEMRALATALDALVGHIRAALAQR</sequence>
<evidence type="ECO:0000256" key="3">
    <source>
        <dbReference type="ARBA" id="ARBA00012438"/>
    </source>
</evidence>
<evidence type="ECO:0000256" key="19">
    <source>
        <dbReference type="SAM" id="Coils"/>
    </source>
</evidence>
<dbReference type="Gene3D" id="3.40.50.2300">
    <property type="match status" value="2"/>
</dbReference>
<evidence type="ECO:0000256" key="1">
    <source>
        <dbReference type="ARBA" id="ARBA00000085"/>
    </source>
</evidence>
<dbReference type="InterPro" id="IPR036641">
    <property type="entry name" value="HPT_dom_sf"/>
</dbReference>
<dbReference type="InterPro" id="IPR003660">
    <property type="entry name" value="HAMP_dom"/>
</dbReference>
<dbReference type="FunFam" id="1.10.287.130:FF:000004">
    <property type="entry name" value="Ethylene receptor 1"/>
    <property type="match status" value="1"/>
</dbReference>
<feature type="domain" description="PAS" evidence="23">
    <location>
        <begin position="259"/>
        <end position="313"/>
    </location>
</feature>
<dbReference type="Gene3D" id="1.10.287.130">
    <property type="match status" value="1"/>
</dbReference>
<keyword evidence="27" id="KW-1185">Reference proteome</keyword>
<dbReference type="Pfam" id="PF00672">
    <property type="entry name" value="HAMP"/>
    <property type="match status" value="1"/>
</dbReference>
<feature type="modified residue" description="4-aspartylphosphate" evidence="18">
    <location>
        <position position="853"/>
    </location>
</feature>
<feature type="domain" description="HAMP" evidence="24">
    <location>
        <begin position="202"/>
        <end position="254"/>
    </location>
</feature>
<dbReference type="GO" id="GO:0005886">
    <property type="term" value="C:plasma membrane"/>
    <property type="evidence" value="ECO:0007669"/>
    <property type="project" value="UniProtKB-SubCell"/>
</dbReference>
<dbReference type="EC" id="2.7.13.3" evidence="3"/>
<dbReference type="Pfam" id="PF00989">
    <property type="entry name" value="PAS"/>
    <property type="match status" value="1"/>
</dbReference>
<feature type="coiled-coil region" evidence="19">
    <location>
        <begin position="378"/>
        <end position="409"/>
    </location>
</feature>
<accession>A0A940YPF8</accession>